<dbReference type="InterPro" id="IPR000859">
    <property type="entry name" value="CUB_dom"/>
</dbReference>
<feature type="region of interest" description="Disordered" evidence="4">
    <location>
        <begin position="1134"/>
        <end position="1154"/>
    </location>
</feature>
<dbReference type="InterPro" id="IPR015915">
    <property type="entry name" value="Kelch-typ_b-propeller"/>
</dbReference>
<dbReference type="SUPFAM" id="SSF117281">
    <property type="entry name" value="Kelch motif"/>
    <property type="match status" value="1"/>
</dbReference>
<dbReference type="CDD" id="cd00041">
    <property type="entry name" value="CUB"/>
    <property type="match status" value="1"/>
</dbReference>
<accession>A0A197JFB6</accession>
<keyword evidence="5" id="KW-0812">Transmembrane</keyword>
<feature type="region of interest" description="Disordered" evidence="4">
    <location>
        <begin position="1530"/>
        <end position="1575"/>
    </location>
</feature>
<evidence type="ECO:0000256" key="3">
    <source>
        <dbReference type="ARBA" id="ARBA00023157"/>
    </source>
</evidence>
<dbReference type="InterPro" id="IPR006652">
    <property type="entry name" value="Kelch_1"/>
</dbReference>
<protein>
    <recommendedName>
        <fullName evidence="7">CUB domain-containing protein</fullName>
    </recommendedName>
</protein>
<evidence type="ECO:0000256" key="2">
    <source>
        <dbReference type="ARBA" id="ARBA00022737"/>
    </source>
</evidence>
<feature type="compositionally biased region" description="Low complexity" evidence="4">
    <location>
        <begin position="1543"/>
        <end position="1571"/>
    </location>
</feature>
<keyword evidence="5" id="KW-1133">Transmembrane helix</keyword>
<keyword evidence="3" id="KW-1015">Disulfide bond</keyword>
<feature type="signal peptide" evidence="6">
    <location>
        <begin position="1"/>
        <end position="26"/>
    </location>
</feature>
<dbReference type="SUPFAM" id="SSF49854">
    <property type="entry name" value="Spermadhesin, CUB domain"/>
    <property type="match status" value="1"/>
</dbReference>
<sequence>MPLNQPQPRWLSLFLLLLLAIILLQSTLESSLSSSPSLVVNAVPAPPPFPAQQQQQQLQPQQLQQPQQQLLLLHDHAIARHNINTRTNTRLASIGPRSEPVARPVDDSNATRSRPSRTSPSERGPVNGQDIPPSDYYPQPHPVIYDRVAIQQEPKVATHLCNEDNPEEYMAWNGTFSSTSGDGVDPVGARTCTWKITIPGDGTSTTGPSIIQLSFWSVIMLACGKDSLAIYDGPDTTSPLLANLCGNYWLNNLPLLYSSGSQLTVVFTKSADSPSAPGFTGSWSTVPPCNICLNSGKGTCKAGTCDCNSKYTGSVCQKETTGFEGFTPRSQHSMAYDSAKDMVYITGGSSSRSRWMWDLLTFSFATNKWASLTAIKSPDPRYGHFSFVHKGNLYIYGGMTQWGPSAEVWMYDTKTWTRQLPINLEKIPTGLIGPACVFLTNNNQTRLSVFGGMTREGVTMRELHYYDIETRQWSLADHQNSVGLSGASAVYHEATNSIYYFGGMINQTIRNTIPYQYSLDQELWFAHAPRFDPLDSRPVGWNGTMYIPTSSDGVDNNLDDPKGDGSYNSTTRDLQNPAMYDAISGVWASVGLAGSDMVVMYGGMRPFGLGTTKEASCLIRTMSLYDISCQKWASYDISDAYDFVKTRVNHTMVLRPPGAAGASKTSYTAYIFGGFDGYEHNDMVNITINIYPPAAADVNRCRALNWCSKYDDCQNCNPHYCSYINGLCLFDTDKAKKPVSSAAPILLGGSDDVPVNGTLQGLLTQRPDLKSQVVKVEDCPSRIGVNTMTPYPGIIAAGNTLYFKTYIDEPDRDIQFDINTNPNEALVFRSLNVWEGFMNMYWRADHSLSDSTWDDSEQASTIPPDDLPANKNSLDWDRPVLTTSGIMNVTELMRRWTKYSGLDGSPSQSALQGLSTQGIYFLAGDPRRFSGYYVYSITNPTDIPITMTLTVNLLNIPEVRSDDKGSQLDLATLGFFMVGFIFGVFLLIILGRKLRRVIAERDEAQWAAAELRMQEEEAAEDERRGALGSQTNITLGGGRDGADQDGVEKKPMYRIVVGVQEEKDALWRVLMPPGSVPSTLRQRPVRKNESSPLARPDFTACQATTSQTGIPSHGGDDEDVFDAQAGARRKSDFIRDLGSSPPRSGGPHRFLGIPPAILSEPLINGIQRRHTSSERVRTEPLNQSDDTGSSGGSGTLSGLQRGLSLGGRLKGSASLRRFLDHSRIRPEEKEALTQVSQKAAEHSSGDVFLGSEFEQLPLSSLHRHGSQRNSMVRTDSDLPISLVPNGFLPRRRVRNPIMVQPISVEPVPFHGGLVPNTRQQYRRYRRSLQRRQQRDKQAQEHQAQQRQQPRIPVSRSGSSSRPSFSVARSFSRRNELQSSLSTRSRGSLKEAHKAASRTALRSAGGSATPGTVLEMVPLGGSSNNNNNNNNNNNQENADGRWQDKDDDSTTSNAGAAGLSDEREGPFWTRGPQEYEAGPLLALNVLIVFPGDAGTREVLRMRSEEEEDYVGNNMARSVDEDEADRRSQNTLYNNNIIMEGTGIGTTPSLSPSGTSGHSSHASSDSRSSTSTGANTSVAASLSKINDTIMDDTEQRLPPMAIGTVFVPDPVRWWAYKAQQQVDRRRIQRELRRIWARQRQQQLQHYQQQQKSYASK</sequence>
<reference evidence="8 9" key="1">
    <citation type="submission" date="2016-05" db="EMBL/GenBank/DDBJ databases">
        <title>Genome sequencing reveals origins of a unique bacterial endosymbiosis in the earliest lineages of terrestrial Fungi.</title>
        <authorList>
            <consortium name="DOE Joint Genome Institute"/>
            <person name="Uehling J."/>
            <person name="Gryganskyi A."/>
            <person name="Hameed K."/>
            <person name="Tschaplinski T."/>
            <person name="Misztal P."/>
            <person name="Wu S."/>
            <person name="Desiro A."/>
            <person name="Vande Pol N."/>
            <person name="Du Z.-Y."/>
            <person name="Zienkiewicz A."/>
            <person name="Zienkiewicz K."/>
            <person name="Morin E."/>
            <person name="Tisserant E."/>
            <person name="Splivallo R."/>
            <person name="Hainaut M."/>
            <person name="Henrissat B."/>
            <person name="Ohm R."/>
            <person name="Kuo A."/>
            <person name="Yan J."/>
            <person name="Lipzen A."/>
            <person name="Nolan M."/>
            <person name="Labutti K."/>
            <person name="Barry K."/>
            <person name="Goldstein A."/>
            <person name="Labbe J."/>
            <person name="Schadt C."/>
            <person name="Tuskan G."/>
            <person name="Grigoriev I."/>
            <person name="Martin F."/>
            <person name="Vilgalys R."/>
            <person name="Bonito G."/>
        </authorList>
    </citation>
    <scope>NUCLEOTIDE SEQUENCE [LARGE SCALE GENOMIC DNA]</scope>
    <source>
        <strain evidence="8 9">AG-77</strain>
    </source>
</reference>
<dbReference type="OrthoDB" id="10251809at2759"/>
<dbReference type="PROSITE" id="PS01180">
    <property type="entry name" value="CUB"/>
    <property type="match status" value="1"/>
</dbReference>
<feature type="region of interest" description="Disordered" evidence="4">
    <location>
        <begin position="853"/>
        <end position="873"/>
    </location>
</feature>
<feature type="chain" id="PRO_5008275887" description="CUB domain-containing protein" evidence="6">
    <location>
        <begin position="27"/>
        <end position="1654"/>
    </location>
</feature>
<dbReference type="Pfam" id="PF24981">
    <property type="entry name" value="Beta-prop_ATRN-LZTR1"/>
    <property type="match status" value="1"/>
</dbReference>
<feature type="compositionally biased region" description="Low complexity" evidence="4">
    <location>
        <begin position="1423"/>
        <end position="1433"/>
    </location>
</feature>
<feature type="region of interest" description="Disordered" evidence="4">
    <location>
        <begin position="1326"/>
        <end position="1470"/>
    </location>
</feature>
<dbReference type="InterPro" id="IPR035914">
    <property type="entry name" value="Sperma_CUB_dom_sf"/>
</dbReference>
<evidence type="ECO:0000256" key="4">
    <source>
        <dbReference type="SAM" id="MobiDB-lite"/>
    </source>
</evidence>
<evidence type="ECO:0000313" key="9">
    <source>
        <dbReference type="Proteomes" id="UP000078512"/>
    </source>
</evidence>
<gene>
    <name evidence="8" type="ORF">K457DRAFT_142942</name>
</gene>
<dbReference type="EMBL" id="KV442127">
    <property type="protein sequence ID" value="OAQ23186.1"/>
    <property type="molecule type" value="Genomic_DNA"/>
</dbReference>
<dbReference type="InterPro" id="IPR056737">
    <property type="entry name" value="Beta-prop_ATRN-MKLN-like"/>
</dbReference>
<feature type="transmembrane region" description="Helical" evidence="5">
    <location>
        <begin position="970"/>
        <end position="991"/>
    </location>
</feature>
<feature type="region of interest" description="Disordered" evidence="4">
    <location>
        <begin position="552"/>
        <end position="571"/>
    </location>
</feature>
<evidence type="ECO:0000259" key="7">
    <source>
        <dbReference type="PROSITE" id="PS01180"/>
    </source>
</evidence>
<feature type="compositionally biased region" description="Polar residues" evidence="4">
    <location>
        <begin position="1376"/>
        <end position="1385"/>
    </location>
</feature>
<feature type="region of interest" description="Disordered" evidence="4">
    <location>
        <begin position="1078"/>
        <end position="1120"/>
    </location>
</feature>
<organism evidence="8 9">
    <name type="scientific">Linnemannia elongata AG-77</name>
    <dbReference type="NCBI Taxonomy" id="1314771"/>
    <lineage>
        <taxon>Eukaryota</taxon>
        <taxon>Fungi</taxon>
        <taxon>Fungi incertae sedis</taxon>
        <taxon>Mucoromycota</taxon>
        <taxon>Mortierellomycotina</taxon>
        <taxon>Mortierellomycetes</taxon>
        <taxon>Mortierellales</taxon>
        <taxon>Mortierellaceae</taxon>
        <taxon>Linnemannia</taxon>
    </lineage>
</organism>
<keyword evidence="2" id="KW-0677">Repeat</keyword>
<dbReference type="PANTHER" id="PTHR23244">
    <property type="entry name" value="KELCH REPEAT DOMAIN"/>
    <property type="match status" value="1"/>
</dbReference>
<keyword evidence="1" id="KW-0880">Kelch repeat</keyword>
<feature type="compositionally biased region" description="Polar residues" evidence="4">
    <location>
        <begin position="1101"/>
        <end position="1110"/>
    </location>
</feature>
<dbReference type="SMART" id="SM00042">
    <property type="entry name" value="CUB"/>
    <property type="match status" value="1"/>
</dbReference>
<keyword evidence="6" id="KW-0732">Signal</keyword>
<dbReference type="Pfam" id="PF00431">
    <property type="entry name" value="CUB"/>
    <property type="match status" value="1"/>
</dbReference>
<proteinExistence type="predicted"/>
<keyword evidence="5" id="KW-0472">Membrane</keyword>
<evidence type="ECO:0000313" key="8">
    <source>
        <dbReference type="EMBL" id="OAQ23186.1"/>
    </source>
</evidence>
<feature type="compositionally biased region" description="Low complexity" evidence="4">
    <location>
        <begin position="51"/>
        <end position="66"/>
    </location>
</feature>
<feature type="region of interest" description="Disordered" evidence="4">
    <location>
        <begin position="1017"/>
        <end position="1047"/>
    </location>
</feature>
<dbReference type="STRING" id="1314771.A0A197JFB6"/>
<feature type="compositionally biased region" description="Low complexity" evidence="4">
    <location>
        <begin position="111"/>
        <end position="123"/>
    </location>
</feature>
<name>A0A197JFB6_9FUNG</name>
<feature type="domain" description="CUB" evidence="7">
    <location>
        <begin position="161"/>
        <end position="286"/>
    </location>
</feature>
<feature type="compositionally biased region" description="Low complexity" evidence="4">
    <location>
        <begin position="1340"/>
        <end position="1369"/>
    </location>
</feature>
<feature type="region of interest" description="Disordered" evidence="4">
    <location>
        <begin position="43"/>
        <end position="66"/>
    </location>
</feature>
<dbReference type="Gene3D" id="2.120.10.80">
    <property type="entry name" value="Kelch-type beta propeller"/>
    <property type="match status" value="1"/>
</dbReference>
<feature type="region of interest" description="Disordered" evidence="4">
    <location>
        <begin position="83"/>
        <end position="140"/>
    </location>
</feature>
<dbReference type="SMART" id="SM00612">
    <property type="entry name" value="Kelch"/>
    <property type="match status" value="3"/>
</dbReference>
<dbReference type="Proteomes" id="UP000078512">
    <property type="component" value="Unassembled WGS sequence"/>
</dbReference>
<evidence type="ECO:0000256" key="6">
    <source>
        <dbReference type="SAM" id="SignalP"/>
    </source>
</evidence>
<evidence type="ECO:0000256" key="5">
    <source>
        <dbReference type="SAM" id="Phobius"/>
    </source>
</evidence>
<evidence type="ECO:0000256" key="1">
    <source>
        <dbReference type="ARBA" id="ARBA00022441"/>
    </source>
</evidence>
<keyword evidence="9" id="KW-1185">Reference proteome</keyword>
<feature type="region of interest" description="Disordered" evidence="4">
    <location>
        <begin position="1168"/>
        <end position="1203"/>
    </location>
</feature>
<dbReference type="Gene3D" id="2.60.120.290">
    <property type="entry name" value="Spermadhesin, CUB domain"/>
    <property type="match status" value="1"/>
</dbReference>